<dbReference type="NCBIfam" id="TIGR00202">
    <property type="entry name" value="csrA"/>
    <property type="match status" value="1"/>
</dbReference>
<dbReference type="GO" id="GO:0005829">
    <property type="term" value="C:cytosol"/>
    <property type="evidence" value="ECO:0007669"/>
    <property type="project" value="TreeGrafter"/>
</dbReference>
<gene>
    <name evidence="5 6" type="primary">csrA</name>
    <name evidence="6" type="ORF">H8D96_04440</name>
</gene>
<evidence type="ECO:0000256" key="3">
    <source>
        <dbReference type="ARBA" id="ARBA00022845"/>
    </source>
</evidence>
<comment type="caution">
    <text evidence="6">The sequence shown here is derived from an EMBL/GenBank/DDBJ whole genome shotgun (WGS) entry which is preliminary data.</text>
</comment>
<dbReference type="HAMAP" id="MF_00167">
    <property type="entry name" value="CsrA"/>
    <property type="match status" value="1"/>
</dbReference>
<comment type="subcellular location">
    <subcellularLocation>
        <location evidence="5">Cytoplasm</location>
    </subcellularLocation>
</comment>
<keyword evidence="5" id="KW-1005">Bacterial flagellum biogenesis</keyword>
<evidence type="ECO:0000256" key="4">
    <source>
        <dbReference type="ARBA" id="ARBA00022884"/>
    </source>
</evidence>
<keyword evidence="3 5" id="KW-0810">Translation regulation</keyword>
<dbReference type="SUPFAM" id="SSF117130">
    <property type="entry name" value="CsrA-like"/>
    <property type="match status" value="1"/>
</dbReference>
<evidence type="ECO:0000256" key="2">
    <source>
        <dbReference type="ARBA" id="ARBA00022491"/>
    </source>
</evidence>
<dbReference type="GO" id="GO:1902208">
    <property type="term" value="P:regulation of bacterial-type flagellum assembly"/>
    <property type="evidence" value="ECO:0007669"/>
    <property type="project" value="UniProtKB-UniRule"/>
</dbReference>
<accession>A0A8J6NYY8</accession>
<name>A0A8J6NYY8_9BACT</name>
<dbReference type="Gene3D" id="2.60.40.4380">
    <property type="entry name" value="Translational regulator CsrA"/>
    <property type="match status" value="1"/>
</dbReference>
<reference evidence="6 7" key="1">
    <citation type="submission" date="2020-08" db="EMBL/GenBank/DDBJ databases">
        <title>Bridging the membrane lipid divide: bacteria of the FCB group superphylum have the potential to synthesize archaeal ether lipids.</title>
        <authorList>
            <person name="Villanueva L."/>
            <person name="Von Meijenfeldt F.A.B."/>
            <person name="Westbye A.B."/>
            <person name="Yadav S."/>
            <person name="Hopmans E.C."/>
            <person name="Dutilh B.E."/>
            <person name="Sinninghe Damste J.S."/>
        </authorList>
    </citation>
    <scope>NUCLEOTIDE SEQUENCE [LARGE SCALE GENOMIC DNA]</scope>
    <source>
        <strain evidence="6">NIOZ-UU17</strain>
    </source>
</reference>
<dbReference type="GO" id="GO:0044781">
    <property type="term" value="P:bacterial-type flagellum organization"/>
    <property type="evidence" value="ECO:0007669"/>
    <property type="project" value="UniProtKB-KW"/>
</dbReference>
<keyword evidence="1 5" id="KW-0963">Cytoplasm</keyword>
<dbReference type="GO" id="GO:0006109">
    <property type="term" value="P:regulation of carbohydrate metabolic process"/>
    <property type="evidence" value="ECO:0007669"/>
    <property type="project" value="InterPro"/>
</dbReference>
<keyword evidence="2 5" id="KW-0678">Repressor</keyword>
<comment type="subunit">
    <text evidence="5">Homodimer; the beta-strands of each monomer intercalate to form a hydrophobic core, while the alpha-helices form wings that extend away from the core.</text>
</comment>
<dbReference type="InterPro" id="IPR036107">
    <property type="entry name" value="CsrA_sf"/>
</dbReference>
<dbReference type="GO" id="GO:0006402">
    <property type="term" value="P:mRNA catabolic process"/>
    <property type="evidence" value="ECO:0007669"/>
    <property type="project" value="InterPro"/>
</dbReference>
<dbReference type="NCBIfam" id="NF002469">
    <property type="entry name" value="PRK01712.1"/>
    <property type="match status" value="1"/>
</dbReference>
<dbReference type="EMBL" id="JACNIG010000117">
    <property type="protein sequence ID" value="MBC8431148.1"/>
    <property type="molecule type" value="Genomic_DNA"/>
</dbReference>
<comment type="function">
    <text evidence="5">A translational regulator that binds mRNA to regulate translation initiation and/or mRNA stability. Usually binds in the 5'-UTR at or near the Shine-Dalgarno sequence preventing ribosome-binding, thus repressing translation. Its main target seems to be the major flagellin gene, while its function is anatagonized by FliW.</text>
</comment>
<evidence type="ECO:0000256" key="5">
    <source>
        <dbReference type="HAMAP-Rule" id="MF_00167"/>
    </source>
</evidence>
<evidence type="ECO:0000313" key="6">
    <source>
        <dbReference type="EMBL" id="MBC8431148.1"/>
    </source>
</evidence>
<protein>
    <recommendedName>
        <fullName evidence="5">Translational regulator CsrA</fullName>
    </recommendedName>
</protein>
<dbReference type="InterPro" id="IPR003751">
    <property type="entry name" value="CsrA"/>
</dbReference>
<dbReference type="GO" id="GO:0045947">
    <property type="term" value="P:negative regulation of translational initiation"/>
    <property type="evidence" value="ECO:0007669"/>
    <property type="project" value="UniProtKB-UniRule"/>
</dbReference>
<comment type="similarity">
    <text evidence="5">Belongs to the CsrA/RsmA family.</text>
</comment>
<dbReference type="PANTHER" id="PTHR34984:SF1">
    <property type="entry name" value="CARBON STORAGE REGULATOR"/>
    <property type="match status" value="1"/>
</dbReference>
<organism evidence="6 7">
    <name type="scientific">Candidatus Desulfatibia vada</name>
    <dbReference type="NCBI Taxonomy" id="2841696"/>
    <lineage>
        <taxon>Bacteria</taxon>
        <taxon>Pseudomonadati</taxon>
        <taxon>Thermodesulfobacteriota</taxon>
        <taxon>Desulfobacteria</taxon>
        <taxon>Desulfobacterales</taxon>
        <taxon>Desulfobacterales incertae sedis</taxon>
        <taxon>Candidatus Desulfatibia</taxon>
    </lineage>
</organism>
<dbReference type="PANTHER" id="PTHR34984">
    <property type="entry name" value="CARBON STORAGE REGULATOR"/>
    <property type="match status" value="1"/>
</dbReference>
<evidence type="ECO:0000256" key="1">
    <source>
        <dbReference type="ARBA" id="ARBA00022490"/>
    </source>
</evidence>
<dbReference type="FunFam" id="2.60.40.4380:FF:000002">
    <property type="entry name" value="Translational regulator CsrA"/>
    <property type="match status" value="1"/>
</dbReference>
<dbReference type="AlphaFoldDB" id="A0A8J6NYY8"/>
<sequence>MLILTRKLGERINIGDDIVVTLVEIKGAQVKLGVDAPKSIAIHRHEIYERIRKANLESSDVRDADLAEAAALLQNISSGREGKVED</sequence>
<proteinExistence type="inferred from homology"/>
<dbReference type="GO" id="GO:0048027">
    <property type="term" value="F:mRNA 5'-UTR binding"/>
    <property type="evidence" value="ECO:0007669"/>
    <property type="project" value="UniProtKB-UniRule"/>
</dbReference>
<dbReference type="Pfam" id="PF02599">
    <property type="entry name" value="CsrA"/>
    <property type="match status" value="1"/>
</dbReference>
<dbReference type="Proteomes" id="UP000605201">
    <property type="component" value="Unassembled WGS sequence"/>
</dbReference>
<evidence type="ECO:0000313" key="7">
    <source>
        <dbReference type="Proteomes" id="UP000605201"/>
    </source>
</evidence>
<keyword evidence="4 5" id="KW-0694">RNA-binding</keyword>